<reference evidence="3" key="1">
    <citation type="submission" date="2025-08" db="UniProtKB">
        <authorList>
            <consortium name="RefSeq"/>
        </authorList>
    </citation>
    <scope>IDENTIFICATION</scope>
    <source>
        <tissue evidence="3">Leaf</tissue>
    </source>
</reference>
<dbReference type="RefSeq" id="XP_021300355.1">
    <property type="nucleotide sequence ID" value="XM_021444680.1"/>
</dbReference>
<dbReference type="OrthoDB" id="272624at2759"/>
<accession>A0A6J1BM33</accession>
<evidence type="ECO:0000313" key="3">
    <source>
        <dbReference type="RefSeq" id="XP_021300355.1"/>
    </source>
</evidence>
<feature type="region of interest" description="Disordered" evidence="1">
    <location>
        <begin position="1"/>
        <end position="21"/>
    </location>
</feature>
<gene>
    <name evidence="3" type="primary">LOC110428770</name>
</gene>
<proteinExistence type="predicted"/>
<name>A0A6J1BM33_9ROSI</name>
<keyword evidence="2" id="KW-1185">Reference proteome</keyword>
<sequence length="231" mass="25607">MQKNKTRGGAKFQPKTKCKAKDGIPGSIPSKLPYAVHAVQPTDVVDESRSSLVVKPFQVAIPDSLLAGVAVSNGCDDSYSRFGRLVGEIKEKKFANADIFFGLECLDQFFTQSSNNNGGIQIDDERTGTQEAGAFPDIMSVGIIASEERCPNIKNTIDESKCLKTFHEENANNEENSLASEQDQGFTDDQVNNRAQSSSVCLNYQSYMDKEPRARWSKQDTELFYRKEKNA</sequence>
<protein>
    <submittedName>
        <fullName evidence="3">Uncharacterized protein LOC110428770 isoform X1</fullName>
    </submittedName>
</protein>
<dbReference type="GeneID" id="110428770"/>
<feature type="region of interest" description="Disordered" evidence="1">
    <location>
        <begin position="173"/>
        <end position="192"/>
    </location>
</feature>
<feature type="compositionally biased region" description="Polar residues" evidence="1">
    <location>
        <begin position="177"/>
        <end position="192"/>
    </location>
</feature>
<organism evidence="2 3">
    <name type="scientific">Herrania umbratica</name>
    <dbReference type="NCBI Taxonomy" id="108875"/>
    <lineage>
        <taxon>Eukaryota</taxon>
        <taxon>Viridiplantae</taxon>
        <taxon>Streptophyta</taxon>
        <taxon>Embryophyta</taxon>
        <taxon>Tracheophyta</taxon>
        <taxon>Spermatophyta</taxon>
        <taxon>Magnoliopsida</taxon>
        <taxon>eudicotyledons</taxon>
        <taxon>Gunneridae</taxon>
        <taxon>Pentapetalae</taxon>
        <taxon>rosids</taxon>
        <taxon>malvids</taxon>
        <taxon>Malvales</taxon>
        <taxon>Malvaceae</taxon>
        <taxon>Byttnerioideae</taxon>
        <taxon>Herrania</taxon>
    </lineage>
</organism>
<dbReference type="Proteomes" id="UP000504621">
    <property type="component" value="Unplaced"/>
</dbReference>
<evidence type="ECO:0000256" key="1">
    <source>
        <dbReference type="SAM" id="MobiDB-lite"/>
    </source>
</evidence>
<feature type="compositionally biased region" description="Basic residues" evidence="1">
    <location>
        <begin position="1"/>
        <end position="18"/>
    </location>
</feature>
<evidence type="ECO:0000313" key="2">
    <source>
        <dbReference type="Proteomes" id="UP000504621"/>
    </source>
</evidence>
<dbReference type="AlphaFoldDB" id="A0A6J1BM33"/>